<dbReference type="CDD" id="cd05471">
    <property type="entry name" value="pepsin_like"/>
    <property type="match status" value="1"/>
</dbReference>
<dbReference type="Pfam" id="PF00026">
    <property type="entry name" value="Asp"/>
    <property type="match status" value="1"/>
</dbReference>
<dbReference type="InterPro" id="IPR033121">
    <property type="entry name" value="PEPTIDASE_A1"/>
</dbReference>
<evidence type="ECO:0000256" key="3">
    <source>
        <dbReference type="SAM" id="SignalP"/>
    </source>
</evidence>
<dbReference type="PANTHER" id="PTHR47966:SF51">
    <property type="entry name" value="BETA-SITE APP-CLEAVING ENZYME, ISOFORM A-RELATED"/>
    <property type="match status" value="1"/>
</dbReference>
<keyword evidence="5" id="KW-0378">Hydrolase</keyword>
<organism evidence="5 6">
    <name type="scientific">Mycena indigotica</name>
    <dbReference type="NCBI Taxonomy" id="2126181"/>
    <lineage>
        <taxon>Eukaryota</taxon>
        <taxon>Fungi</taxon>
        <taxon>Dikarya</taxon>
        <taxon>Basidiomycota</taxon>
        <taxon>Agaricomycotina</taxon>
        <taxon>Agaricomycetes</taxon>
        <taxon>Agaricomycetidae</taxon>
        <taxon>Agaricales</taxon>
        <taxon>Marasmiineae</taxon>
        <taxon>Mycenaceae</taxon>
        <taxon>Mycena</taxon>
    </lineage>
</organism>
<feature type="domain" description="Peptidase A1" evidence="4">
    <location>
        <begin position="60"/>
        <end position="410"/>
    </location>
</feature>
<evidence type="ECO:0000313" key="6">
    <source>
        <dbReference type="Proteomes" id="UP000636479"/>
    </source>
</evidence>
<accession>A0A8H6SD13</accession>
<dbReference type="OrthoDB" id="771136at2759"/>
<comment type="caution">
    <text evidence="5">The sequence shown here is derived from an EMBL/GenBank/DDBJ whole genome shotgun (WGS) entry which is preliminary data.</text>
</comment>
<dbReference type="InterPro" id="IPR001461">
    <property type="entry name" value="Aspartic_peptidase_A1"/>
</dbReference>
<dbReference type="Gene3D" id="2.40.70.10">
    <property type="entry name" value="Acid Proteases"/>
    <property type="match status" value="2"/>
</dbReference>
<evidence type="ECO:0000256" key="1">
    <source>
        <dbReference type="ARBA" id="ARBA00007447"/>
    </source>
</evidence>
<dbReference type="InterPro" id="IPR021109">
    <property type="entry name" value="Peptidase_aspartic_dom_sf"/>
</dbReference>
<dbReference type="EMBL" id="JACAZF010000008">
    <property type="protein sequence ID" value="KAF7297291.1"/>
    <property type="molecule type" value="Genomic_DNA"/>
</dbReference>
<proteinExistence type="inferred from homology"/>
<dbReference type="PANTHER" id="PTHR47966">
    <property type="entry name" value="BETA-SITE APP-CLEAVING ENZYME, ISOFORM A-RELATED"/>
    <property type="match status" value="1"/>
</dbReference>
<dbReference type="PROSITE" id="PS51767">
    <property type="entry name" value="PEPTIDASE_A1"/>
    <property type="match status" value="1"/>
</dbReference>
<gene>
    <name evidence="5" type="ORF">MIND_00962300</name>
</gene>
<dbReference type="RefSeq" id="XP_037217650.1">
    <property type="nucleotide sequence ID" value="XM_037366238.1"/>
</dbReference>
<dbReference type="InterPro" id="IPR034164">
    <property type="entry name" value="Pepsin-like_dom"/>
</dbReference>
<protein>
    <submittedName>
        <fullName evidence="5">Six-hairpin glycosidase</fullName>
    </submittedName>
</protein>
<dbReference type="GO" id="GO:0016798">
    <property type="term" value="F:hydrolase activity, acting on glycosyl bonds"/>
    <property type="evidence" value="ECO:0007669"/>
    <property type="project" value="UniProtKB-KW"/>
</dbReference>
<keyword evidence="3" id="KW-0732">Signal</keyword>
<dbReference type="Proteomes" id="UP000636479">
    <property type="component" value="Unassembled WGS sequence"/>
</dbReference>
<keyword evidence="5" id="KW-0326">Glycosidase</keyword>
<feature type="compositionally biased region" description="Gly residues" evidence="2">
    <location>
        <begin position="465"/>
        <end position="484"/>
    </location>
</feature>
<evidence type="ECO:0000256" key="2">
    <source>
        <dbReference type="SAM" id="MobiDB-lite"/>
    </source>
</evidence>
<comment type="similarity">
    <text evidence="1">Belongs to the peptidase A1 family.</text>
</comment>
<feature type="region of interest" description="Disordered" evidence="2">
    <location>
        <begin position="459"/>
        <end position="484"/>
    </location>
</feature>
<dbReference type="GO" id="GO:0004190">
    <property type="term" value="F:aspartic-type endopeptidase activity"/>
    <property type="evidence" value="ECO:0007669"/>
    <property type="project" value="InterPro"/>
</dbReference>
<name>A0A8H6SD13_9AGAR</name>
<feature type="signal peptide" evidence="3">
    <location>
        <begin position="1"/>
        <end position="21"/>
    </location>
</feature>
<evidence type="ECO:0000259" key="4">
    <source>
        <dbReference type="PROSITE" id="PS51767"/>
    </source>
</evidence>
<feature type="chain" id="PRO_5034363842" evidence="3">
    <location>
        <begin position="22"/>
        <end position="510"/>
    </location>
</feature>
<sequence>MPSLVVLSLLPLFLFSPSSHAVTIRIARPQSSRGGRANVRLHSPHNVDGSNLINKNNERYTANITMSGRVVNVALDTGSTDLWVKPPEGLPTFNNTGLNATLRYGDGTDFVTGDIGVGEFKLGSYTVPLQAFLNVKIAAPAEDADFADGIFGLMGLGFNTPGSSGINDAVQQAFGPTQNWGQSVLQNIFDQTPNGDNFIGIALSRTGDQEETADASLAISEYHSSHTAVAQAPKLPQNPVGSGAWTVTLDGLSINGKKINWPSTMRQAPAGKNIVHLDTGTTNIMMPKQQVTQIYSAIPGAVLSPNSYIPMTKFSTSFDVWVVPCNATPSVVASFGGQDFAIHPLDVSDMEIVTTPDGTTNYTVCVGTFTDVGGIVEGSSDALFGDSFLRNVYSVFDFGTGGGKNETAFVQLLSLTDPAKSPQDLVNVRMQAMKNMPPEIPAIDLVRIFNGTLKPYGGAPSTGRSGSGGGSGGSGGGSGGSGGRSSSGAVILTSSLSLLILSTLPLLAFW</sequence>
<dbReference type="PRINTS" id="PR00792">
    <property type="entry name" value="PEPSIN"/>
</dbReference>
<dbReference type="SUPFAM" id="SSF50630">
    <property type="entry name" value="Acid proteases"/>
    <property type="match status" value="1"/>
</dbReference>
<keyword evidence="6" id="KW-1185">Reference proteome</keyword>
<dbReference type="GO" id="GO:0006508">
    <property type="term" value="P:proteolysis"/>
    <property type="evidence" value="ECO:0007669"/>
    <property type="project" value="InterPro"/>
</dbReference>
<reference evidence="5" key="1">
    <citation type="submission" date="2020-05" db="EMBL/GenBank/DDBJ databases">
        <title>Mycena genomes resolve the evolution of fungal bioluminescence.</title>
        <authorList>
            <person name="Tsai I.J."/>
        </authorList>
    </citation>
    <scope>NUCLEOTIDE SEQUENCE</scope>
    <source>
        <strain evidence="5">171206Taipei</strain>
    </source>
</reference>
<dbReference type="AlphaFoldDB" id="A0A8H6SD13"/>
<evidence type="ECO:0000313" key="5">
    <source>
        <dbReference type="EMBL" id="KAF7297291.1"/>
    </source>
</evidence>
<dbReference type="GeneID" id="59348754"/>